<gene>
    <name evidence="1" type="ORF">NCS57_00158500</name>
</gene>
<accession>A0ACC0RFJ6</accession>
<protein>
    <submittedName>
        <fullName evidence="1">Uncharacterized protein</fullName>
    </submittedName>
</protein>
<dbReference type="EMBL" id="CM046503">
    <property type="protein sequence ID" value="KAI8684911.1"/>
    <property type="molecule type" value="Genomic_DNA"/>
</dbReference>
<evidence type="ECO:0000313" key="2">
    <source>
        <dbReference type="Proteomes" id="UP001065298"/>
    </source>
</evidence>
<sequence length="200" mass="22234">MATTTLTTRVRLFRACTFGLWAVQFGFLLGSIAYWAFSDPASKDPKAVPLACLIIILPGLTLEAVLILKTASYTPYLSSHVQWFDALFDESTLALEILHLIWLTVTIVVSRAVYMDVVVQGGPIRDIISFLRQHPPLTDAALARICLVYFLLSYASLVIWVWWTGFAAMVRRSIRSIQVREKEASAALMSSPGSKDNHGN</sequence>
<proteinExistence type="predicted"/>
<name>A0ACC0RFJ6_9HYPO</name>
<comment type="caution">
    <text evidence="1">The sequence shown here is derived from an EMBL/GenBank/DDBJ whole genome shotgun (WGS) entry which is preliminary data.</text>
</comment>
<organism evidence="1 2">
    <name type="scientific">Fusarium keratoplasticum</name>
    <dbReference type="NCBI Taxonomy" id="1328300"/>
    <lineage>
        <taxon>Eukaryota</taxon>
        <taxon>Fungi</taxon>
        <taxon>Dikarya</taxon>
        <taxon>Ascomycota</taxon>
        <taxon>Pezizomycotina</taxon>
        <taxon>Sordariomycetes</taxon>
        <taxon>Hypocreomycetidae</taxon>
        <taxon>Hypocreales</taxon>
        <taxon>Nectriaceae</taxon>
        <taxon>Fusarium</taxon>
        <taxon>Fusarium solani species complex</taxon>
    </lineage>
</organism>
<evidence type="ECO:0000313" key="1">
    <source>
        <dbReference type="EMBL" id="KAI8684911.1"/>
    </source>
</evidence>
<keyword evidence="2" id="KW-1185">Reference proteome</keyword>
<dbReference type="Proteomes" id="UP001065298">
    <property type="component" value="Chromosome 1"/>
</dbReference>
<reference evidence="1" key="1">
    <citation type="submission" date="2022-06" db="EMBL/GenBank/DDBJ databases">
        <title>Fusarium solani species complex genomes reveal bases of compartmentalisation and animal pathogenesis.</title>
        <authorList>
            <person name="Tsai I.J."/>
        </authorList>
    </citation>
    <scope>NUCLEOTIDE SEQUENCE</scope>
    <source>
        <strain evidence="1">Fu6.1</strain>
    </source>
</reference>